<dbReference type="InterPro" id="IPR001789">
    <property type="entry name" value="Sig_transdc_resp-reg_receiver"/>
</dbReference>
<evidence type="ECO:0000256" key="2">
    <source>
        <dbReference type="ARBA" id="ARBA00023125"/>
    </source>
</evidence>
<dbReference type="Pfam" id="PF00196">
    <property type="entry name" value="GerE"/>
    <property type="match status" value="1"/>
</dbReference>
<sequence>MTNIHIVDDDESVRNSLKFMLEGYDFQTEVYASGADFLQKVDVEQPGCVILDSSMPGLSGQQVQRILNEQSSPLSVIYLTGQGDVPMAVDAFKKGAVDFFQKPVDGDALAIALQDALQISVTRKNTLVYQRLYQRLTDREKELFSLITQGYKNQQLSDKLSISLRTVEVHRANLMKKLNVKTVAELASVYGTLKDRPLSE</sequence>
<dbReference type="Gene3D" id="1.10.10.10">
    <property type="entry name" value="Winged helix-like DNA-binding domain superfamily/Winged helix DNA-binding domain"/>
    <property type="match status" value="1"/>
</dbReference>
<dbReference type="PANTHER" id="PTHR44688">
    <property type="entry name" value="DNA-BINDING TRANSCRIPTIONAL ACTIVATOR DEVR_DOSR"/>
    <property type="match status" value="1"/>
</dbReference>
<feature type="domain" description="HTH luxR-type" evidence="5">
    <location>
        <begin position="129"/>
        <end position="194"/>
    </location>
</feature>
<protein>
    <submittedName>
        <fullName evidence="7">Two component transcriptional regulator, LuxR family</fullName>
    </submittedName>
</protein>
<dbReference type="PROSITE" id="PS50043">
    <property type="entry name" value="HTH_LUXR_2"/>
    <property type="match status" value="1"/>
</dbReference>
<keyword evidence="1" id="KW-0805">Transcription regulation</keyword>
<dbReference type="SUPFAM" id="SSF52172">
    <property type="entry name" value="CheY-like"/>
    <property type="match status" value="1"/>
</dbReference>
<dbReference type="PROSITE" id="PS50110">
    <property type="entry name" value="RESPONSE_REGULATORY"/>
    <property type="match status" value="1"/>
</dbReference>
<evidence type="ECO:0000256" key="4">
    <source>
        <dbReference type="PROSITE-ProRule" id="PRU00169"/>
    </source>
</evidence>
<keyword evidence="4" id="KW-0597">Phosphoprotein</keyword>
<dbReference type="PRINTS" id="PR00038">
    <property type="entry name" value="HTHLUXR"/>
</dbReference>
<evidence type="ECO:0000259" key="5">
    <source>
        <dbReference type="PROSITE" id="PS50043"/>
    </source>
</evidence>
<dbReference type="InterPro" id="IPR036388">
    <property type="entry name" value="WH-like_DNA-bd_sf"/>
</dbReference>
<dbReference type="InterPro" id="IPR016032">
    <property type="entry name" value="Sig_transdc_resp-reg_C-effctor"/>
</dbReference>
<accession>A0AAJ4WCW6</accession>
<dbReference type="InterPro" id="IPR011006">
    <property type="entry name" value="CheY-like_superfamily"/>
</dbReference>
<dbReference type="GO" id="GO:0003677">
    <property type="term" value="F:DNA binding"/>
    <property type="evidence" value="ECO:0007669"/>
    <property type="project" value="UniProtKB-KW"/>
</dbReference>
<evidence type="ECO:0000313" key="8">
    <source>
        <dbReference type="Proteomes" id="UP000226420"/>
    </source>
</evidence>
<organism evidence="7 8">
    <name type="scientific">Pragia fontium DSM 5563 = ATCC 49100</name>
    <dbReference type="NCBI Taxonomy" id="1122977"/>
    <lineage>
        <taxon>Bacteria</taxon>
        <taxon>Pseudomonadati</taxon>
        <taxon>Pseudomonadota</taxon>
        <taxon>Gammaproteobacteria</taxon>
        <taxon>Enterobacterales</taxon>
        <taxon>Budviciaceae</taxon>
        <taxon>Pragia</taxon>
    </lineage>
</organism>
<feature type="domain" description="Response regulatory" evidence="6">
    <location>
        <begin position="3"/>
        <end position="117"/>
    </location>
</feature>
<dbReference type="SUPFAM" id="SSF46894">
    <property type="entry name" value="C-terminal effector domain of the bipartite response regulators"/>
    <property type="match status" value="1"/>
</dbReference>
<dbReference type="EMBL" id="FOLW01000012">
    <property type="protein sequence ID" value="SFD29371.1"/>
    <property type="molecule type" value="Genomic_DNA"/>
</dbReference>
<dbReference type="Gene3D" id="3.40.50.2300">
    <property type="match status" value="1"/>
</dbReference>
<feature type="modified residue" description="4-aspartylphosphate" evidence="4">
    <location>
        <position position="52"/>
    </location>
</feature>
<dbReference type="GO" id="GO:0006355">
    <property type="term" value="P:regulation of DNA-templated transcription"/>
    <property type="evidence" value="ECO:0007669"/>
    <property type="project" value="InterPro"/>
</dbReference>
<evidence type="ECO:0000259" key="6">
    <source>
        <dbReference type="PROSITE" id="PS50110"/>
    </source>
</evidence>
<dbReference type="InterPro" id="IPR000792">
    <property type="entry name" value="Tscrpt_reg_LuxR_C"/>
</dbReference>
<comment type="caution">
    <text evidence="7">The sequence shown here is derived from an EMBL/GenBank/DDBJ whole genome shotgun (WGS) entry which is preliminary data.</text>
</comment>
<dbReference type="GO" id="GO:0000160">
    <property type="term" value="P:phosphorelay signal transduction system"/>
    <property type="evidence" value="ECO:0007669"/>
    <property type="project" value="InterPro"/>
</dbReference>
<dbReference type="Proteomes" id="UP000226420">
    <property type="component" value="Unassembled WGS sequence"/>
</dbReference>
<dbReference type="Pfam" id="PF00072">
    <property type="entry name" value="Response_reg"/>
    <property type="match status" value="1"/>
</dbReference>
<keyword evidence="2" id="KW-0238">DNA-binding</keyword>
<name>A0AAJ4WCW6_9GAMM</name>
<proteinExistence type="predicted"/>
<dbReference type="SMART" id="SM00448">
    <property type="entry name" value="REC"/>
    <property type="match status" value="1"/>
</dbReference>
<reference evidence="7 8" key="1">
    <citation type="submission" date="2016-10" db="EMBL/GenBank/DDBJ databases">
        <authorList>
            <person name="Varghese N."/>
            <person name="Submissions S."/>
        </authorList>
    </citation>
    <scope>NUCLEOTIDE SEQUENCE [LARGE SCALE GENOMIC DNA]</scope>
    <source>
        <strain evidence="7 8">DSM 5563</strain>
    </source>
</reference>
<evidence type="ECO:0000256" key="1">
    <source>
        <dbReference type="ARBA" id="ARBA00023015"/>
    </source>
</evidence>
<dbReference type="AlphaFoldDB" id="A0AAJ4WCW6"/>
<dbReference type="SMART" id="SM00421">
    <property type="entry name" value="HTH_LUXR"/>
    <property type="match status" value="1"/>
</dbReference>
<evidence type="ECO:0000313" key="7">
    <source>
        <dbReference type="EMBL" id="SFD29371.1"/>
    </source>
</evidence>
<dbReference type="PANTHER" id="PTHR44688:SF16">
    <property type="entry name" value="DNA-BINDING TRANSCRIPTIONAL ACTIVATOR DEVR_DOSR"/>
    <property type="match status" value="1"/>
</dbReference>
<gene>
    <name evidence="7" type="ORF">SAMN02745723_11243</name>
</gene>
<keyword evidence="3" id="KW-0804">Transcription</keyword>
<evidence type="ECO:0000256" key="3">
    <source>
        <dbReference type="ARBA" id="ARBA00023163"/>
    </source>
</evidence>
<dbReference type="CDD" id="cd06170">
    <property type="entry name" value="LuxR_C_like"/>
    <property type="match status" value="1"/>
</dbReference>
<dbReference type="CDD" id="cd17537">
    <property type="entry name" value="REC_FixJ"/>
    <property type="match status" value="1"/>
</dbReference>